<evidence type="ECO:0000313" key="3">
    <source>
        <dbReference type="Proteomes" id="UP000075884"/>
    </source>
</evidence>
<dbReference type="EnsemblMetazoa" id="ADIR009777-RA">
    <property type="protein sequence ID" value="ADIR009777-PA"/>
    <property type="gene ID" value="ADIR009777"/>
</dbReference>
<keyword evidence="3" id="KW-1185">Reference proteome</keyword>
<proteinExistence type="predicted"/>
<name>A0A182NQ42_9DIPT</name>
<feature type="region of interest" description="Disordered" evidence="1">
    <location>
        <begin position="1"/>
        <end position="20"/>
    </location>
</feature>
<dbReference type="AlphaFoldDB" id="A0A182NQ42"/>
<evidence type="ECO:0000313" key="2">
    <source>
        <dbReference type="EnsemblMetazoa" id="ADIR009777-PA"/>
    </source>
</evidence>
<reference evidence="3" key="1">
    <citation type="submission" date="2013-03" db="EMBL/GenBank/DDBJ databases">
        <title>The Genome Sequence of Anopheles dirus WRAIR2.</title>
        <authorList>
            <consortium name="The Broad Institute Genomics Platform"/>
            <person name="Neafsey D.E."/>
            <person name="Walton C."/>
            <person name="Walker B."/>
            <person name="Young S.K."/>
            <person name="Zeng Q."/>
            <person name="Gargeya S."/>
            <person name="Fitzgerald M."/>
            <person name="Haas B."/>
            <person name="Abouelleil A."/>
            <person name="Allen A.W."/>
            <person name="Alvarado L."/>
            <person name="Arachchi H.M."/>
            <person name="Berlin A.M."/>
            <person name="Chapman S.B."/>
            <person name="Gainer-Dewar J."/>
            <person name="Goldberg J."/>
            <person name="Griggs A."/>
            <person name="Gujja S."/>
            <person name="Hansen M."/>
            <person name="Howarth C."/>
            <person name="Imamovic A."/>
            <person name="Ireland A."/>
            <person name="Larimer J."/>
            <person name="McCowan C."/>
            <person name="Murphy C."/>
            <person name="Pearson M."/>
            <person name="Poon T.W."/>
            <person name="Priest M."/>
            <person name="Roberts A."/>
            <person name="Saif S."/>
            <person name="Shea T."/>
            <person name="Sisk P."/>
            <person name="Sykes S."/>
            <person name="Wortman J."/>
            <person name="Nusbaum C."/>
            <person name="Birren B."/>
        </authorList>
    </citation>
    <scope>NUCLEOTIDE SEQUENCE [LARGE SCALE GENOMIC DNA]</scope>
    <source>
        <strain evidence="3">WRAIR2</strain>
    </source>
</reference>
<sequence>MSFCLATSATNCNQQDPGQPRSTPMIFVTEIDVQSIRYTSNYIIWSHCGIVQHNKLTVSLKPQYSGIFSVSVHDQHAVALFGVYPADRGGAALVSALEHLLCVLDRKPNLGALRSTALLPQKQPEKATGSDPSFFSKEV</sequence>
<reference evidence="2" key="2">
    <citation type="submission" date="2020-05" db="UniProtKB">
        <authorList>
            <consortium name="EnsemblMetazoa"/>
        </authorList>
    </citation>
    <scope>IDENTIFICATION</scope>
    <source>
        <strain evidence="2">WRAIR2</strain>
    </source>
</reference>
<dbReference type="Proteomes" id="UP000075884">
    <property type="component" value="Unassembled WGS sequence"/>
</dbReference>
<dbReference type="VEuPathDB" id="VectorBase:ADIR009777"/>
<protein>
    <submittedName>
        <fullName evidence="2">Uncharacterized protein</fullName>
    </submittedName>
</protein>
<accession>A0A182NQ42</accession>
<evidence type="ECO:0000256" key="1">
    <source>
        <dbReference type="SAM" id="MobiDB-lite"/>
    </source>
</evidence>
<organism evidence="2 3">
    <name type="scientific">Anopheles dirus</name>
    <dbReference type="NCBI Taxonomy" id="7168"/>
    <lineage>
        <taxon>Eukaryota</taxon>
        <taxon>Metazoa</taxon>
        <taxon>Ecdysozoa</taxon>
        <taxon>Arthropoda</taxon>
        <taxon>Hexapoda</taxon>
        <taxon>Insecta</taxon>
        <taxon>Pterygota</taxon>
        <taxon>Neoptera</taxon>
        <taxon>Endopterygota</taxon>
        <taxon>Diptera</taxon>
        <taxon>Nematocera</taxon>
        <taxon>Culicoidea</taxon>
        <taxon>Culicidae</taxon>
        <taxon>Anophelinae</taxon>
        <taxon>Anopheles</taxon>
    </lineage>
</organism>